<dbReference type="Proteomes" id="UP000018419">
    <property type="component" value="Unassembled WGS sequence"/>
</dbReference>
<dbReference type="EMBL" id="ACVR01000072">
    <property type="protein sequence ID" value="EET81330.1"/>
    <property type="molecule type" value="Genomic_DNA"/>
</dbReference>
<dbReference type="RefSeq" id="WP_005016365.1">
    <property type="nucleotide sequence ID" value="NZ_ACVR01000072.1"/>
</dbReference>
<evidence type="ECO:0000313" key="1">
    <source>
        <dbReference type="EMBL" id="EET81330.1"/>
    </source>
</evidence>
<keyword evidence="2" id="KW-1185">Reference proteome</keyword>
<accession>A0ABM9YKA2</accession>
<sequence length="42" mass="4675">MSRLELQLTLAKLQAATAKLDQLTKQWDAAMALHDKQHSKAA</sequence>
<organism evidence="1 2">
    <name type="scientific">Acinetobacter radioresistens SK82</name>
    <dbReference type="NCBI Taxonomy" id="596318"/>
    <lineage>
        <taxon>Bacteria</taxon>
        <taxon>Pseudomonadati</taxon>
        <taxon>Pseudomonadota</taxon>
        <taxon>Gammaproteobacteria</taxon>
        <taxon>Moraxellales</taxon>
        <taxon>Moraxellaceae</taxon>
        <taxon>Acinetobacter</taxon>
    </lineage>
</organism>
<evidence type="ECO:0000313" key="2">
    <source>
        <dbReference type="Proteomes" id="UP000018419"/>
    </source>
</evidence>
<comment type="caution">
    <text evidence="1">The sequence shown here is derived from an EMBL/GenBank/DDBJ whole genome shotgun (WGS) entry which is preliminary data.</text>
</comment>
<name>A0ABM9YKA2_ACIRA</name>
<gene>
    <name evidence="1" type="ORF">ACIRA0001_0111</name>
</gene>
<reference evidence="1 2" key="1">
    <citation type="submission" date="2009-07" db="EMBL/GenBank/DDBJ databases">
        <authorList>
            <person name="Madupu R."/>
            <person name="Durkin A.S."/>
            <person name="Torralba M."/>
            <person name="Methe B."/>
            <person name="Sutton G.G."/>
            <person name="Strausberg R.L."/>
            <person name="Nelson K.E."/>
        </authorList>
    </citation>
    <scope>NUCLEOTIDE SEQUENCE [LARGE SCALE GENOMIC DNA]</scope>
    <source>
        <strain evidence="1 2">SK82</strain>
    </source>
</reference>
<protein>
    <submittedName>
        <fullName evidence="1">Uncharacterized protein</fullName>
    </submittedName>
</protein>
<proteinExistence type="predicted"/>